<dbReference type="Pfam" id="PF13508">
    <property type="entry name" value="Acetyltransf_7"/>
    <property type="match status" value="1"/>
</dbReference>
<evidence type="ECO:0000313" key="3">
    <source>
        <dbReference type="Proteomes" id="UP000664398"/>
    </source>
</evidence>
<protein>
    <submittedName>
        <fullName evidence="2">GNAT family N-acetyltransferase</fullName>
    </submittedName>
</protein>
<dbReference type="GO" id="GO:0016747">
    <property type="term" value="F:acyltransferase activity, transferring groups other than amino-acyl groups"/>
    <property type="evidence" value="ECO:0007669"/>
    <property type="project" value="InterPro"/>
</dbReference>
<comment type="caution">
    <text evidence="2">The sequence shown here is derived from an EMBL/GenBank/DDBJ whole genome shotgun (WGS) entry which is preliminary data.</text>
</comment>
<dbReference type="InterPro" id="IPR052523">
    <property type="entry name" value="Trichothecene_AcTrans"/>
</dbReference>
<proteinExistence type="predicted"/>
<dbReference type="PANTHER" id="PTHR42791:SF1">
    <property type="entry name" value="N-ACETYLTRANSFERASE DOMAIN-CONTAINING PROTEIN"/>
    <property type="match status" value="1"/>
</dbReference>
<gene>
    <name evidence="2" type="ORF">J4H91_14790</name>
</gene>
<dbReference type="AlphaFoldDB" id="A0A939M0P4"/>
<accession>A0A939M0P4</accession>
<dbReference type="Gene3D" id="3.40.630.30">
    <property type="match status" value="1"/>
</dbReference>
<reference evidence="2" key="1">
    <citation type="submission" date="2021-03" db="EMBL/GenBank/DDBJ databases">
        <title>Leucobacter chromiisoli sp. nov., isolated from chromium-containing soil of chemical plant.</title>
        <authorList>
            <person name="Xu Z."/>
        </authorList>
    </citation>
    <scope>NUCLEOTIDE SEQUENCE</scope>
    <source>
        <strain evidence="2">A2</strain>
    </source>
</reference>
<keyword evidence="3" id="KW-1185">Reference proteome</keyword>
<dbReference type="PROSITE" id="PS51186">
    <property type="entry name" value="GNAT"/>
    <property type="match status" value="1"/>
</dbReference>
<sequence>MTELMKIPLPGGPEHSWILATVGVCPDAQGLGLGSAVLAAGLHKLDEESAAVALETSDERNVRFYQRHGFSLDATTAVPAGPLVYSMSRPARE</sequence>
<evidence type="ECO:0000313" key="2">
    <source>
        <dbReference type="EMBL" id="MBO1806568.1"/>
    </source>
</evidence>
<organism evidence="2 3">
    <name type="scientific">Leucobacter ruminantium</name>
    <dbReference type="NCBI Taxonomy" id="1289170"/>
    <lineage>
        <taxon>Bacteria</taxon>
        <taxon>Bacillati</taxon>
        <taxon>Actinomycetota</taxon>
        <taxon>Actinomycetes</taxon>
        <taxon>Micrococcales</taxon>
        <taxon>Microbacteriaceae</taxon>
        <taxon>Leucobacter</taxon>
    </lineage>
</organism>
<feature type="domain" description="N-acetyltransferase" evidence="1">
    <location>
        <begin position="1"/>
        <end position="92"/>
    </location>
</feature>
<name>A0A939M0P4_9MICO</name>
<dbReference type="InterPro" id="IPR000182">
    <property type="entry name" value="GNAT_dom"/>
</dbReference>
<dbReference type="InterPro" id="IPR016181">
    <property type="entry name" value="Acyl_CoA_acyltransferase"/>
</dbReference>
<dbReference type="PANTHER" id="PTHR42791">
    <property type="entry name" value="GNAT FAMILY ACETYLTRANSFERASE"/>
    <property type="match status" value="1"/>
</dbReference>
<evidence type="ECO:0000259" key="1">
    <source>
        <dbReference type="PROSITE" id="PS51186"/>
    </source>
</evidence>
<dbReference type="CDD" id="cd04301">
    <property type="entry name" value="NAT_SF"/>
    <property type="match status" value="1"/>
</dbReference>
<dbReference type="RefSeq" id="WP_208047021.1">
    <property type="nucleotide sequence ID" value="NZ_JAGDYL010000042.1"/>
</dbReference>
<dbReference type="Proteomes" id="UP000664398">
    <property type="component" value="Unassembled WGS sequence"/>
</dbReference>
<dbReference type="SUPFAM" id="SSF55729">
    <property type="entry name" value="Acyl-CoA N-acyltransferases (Nat)"/>
    <property type="match status" value="1"/>
</dbReference>
<dbReference type="EMBL" id="JAGDYL010000042">
    <property type="protein sequence ID" value="MBO1806568.1"/>
    <property type="molecule type" value="Genomic_DNA"/>
</dbReference>